<dbReference type="EMBL" id="WIVE01000018">
    <property type="protein sequence ID" value="MQX36415.1"/>
    <property type="molecule type" value="Genomic_DNA"/>
</dbReference>
<dbReference type="RefSeq" id="WP_153342897.1">
    <property type="nucleotide sequence ID" value="NZ_WIVE01000018.1"/>
</dbReference>
<dbReference type="InterPro" id="IPR022605">
    <property type="entry name" value="DUF2920"/>
</dbReference>
<reference evidence="2 3" key="1">
    <citation type="submission" date="2019-10" db="EMBL/GenBank/DDBJ databases">
        <title>Draft whole-genome sequence of the purple nonsulfur photosynthetic bacterium Roseospira navarrensis DSM 15114.</title>
        <authorList>
            <person name="Kyndt J.A."/>
            <person name="Meyer T.E."/>
        </authorList>
    </citation>
    <scope>NUCLEOTIDE SEQUENCE [LARGE SCALE GENOMIC DNA]</scope>
    <source>
        <strain evidence="2 3">DSM 15114</strain>
    </source>
</reference>
<keyword evidence="3" id="KW-1185">Reference proteome</keyword>
<evidence type="ECO:0000313" key="3">
    <source>
        <dbReference type="Proteomes" id="UP000434582"/>
    </source>
</evidence>
<organism evidence="2 3">
    <name type="scientific">Roseospira navarrensis</name>
    <dbReference type="NCBI Taxonomy" id="140058"/>
    <lineage>
        <taxon>Bacteria</taxon>
        <taxon>Pseudomonadati</taxon>
        <taxon>Pseudomonadota</taxon>
        <taxon>Alphaproteobacteria</taxon>
        <taxon>Rhodospirillales</taxon>
        <taxon>Rhodospirillaceae</taxon>
        <taxon>Roseospira</taxon>
    </lineage>
</organism>
<protein>
    <submittedName>
        <fullName evidence="2">DUF2920 family protein</fullName>
    </submittedName>
</protein>
<evidence type="ECO:0000313" key="2">
    <source>
        <dbReference type="EMBL" id="MQX36415.1"/>
    </source>
</evidence>
<name>A0A7X2D4P7_9PROT</name>
<dbReference type="PROSITE" id="PS00708">
    <property type="entry name" value="PRO_ENDOPEP_SER"/>
    <property type="match status" value="1"/>
</dbReference>
<gene>
    <name evidence="2" type="ORF">GHC57_07775</name>
</gene>
<dbReference type="Pfam" id="PF11144">
    <property type="entry name" value="DUF2920"/>
    <property type="match status" value="1"/>
</dbReference>
<comment type="caution">
    <text evidence="2">The sequence shown here is derived from an EMBL/GenBank/DDBJ whole genome shotgun (WGS) entry which is preliminary data.</text>
</comment>
<sequence>MSDVLPGAPAEESAATGDAQILAQTLFVDRPHPDIEFGYPRQRTPVHMAFPANLPCEGTPVILVLGGWGAQPMDAYFVKLRRYLAATYGALVLMPEYFDLPIKCRPINADPTIKVRLLHGHWALFRDSATSPLADPLAYLRARGVTAVPPSLGIHAGCYFNYGFLSTLDVLTAYHWVVRRLGLVRPRPCLFGTSYGGYLCLLAAHYAPDTFPYCVVNAPLLSAREREIFNDGSFMSINGIRVPYVHDRTLTDAVDPEGFARGYAPIRDMSVLAATVPSRTRVYWTAGRQDMFHDVEEIDTVRRNRDATSGAEMTRLRYIGPEDLDGVRYKTLDHGFKASLRGVFREAAEVWWDDPTVIPAPPGPDDFARRTTHTVDFGAAAYAFHFHEVHGLLVERTPGAR</sequence>
<dbReference type="AlphaFoldDB" id="A0A7X2D4P7"/>
<dbReference type="Gene3D" id="3.40.50.1820">
    <property type="entry name" value="alpha/beta hydrolase"/>
    <property type="match status" value="1"/>
</dbReference>
<dbReference type="GO" id="GO:0004252">
    <property type="term" value="F:serine-type endopeptidase activity"/>
    <property type="evidence" value="ECO:0007669"/>
    <property type="project" value="InterPro"/>
</dbReference>
<dbReference type="SUPFAM" id="SSF53474">
    <property type="entry name" value="alpha/beta-Hydrolases"/>
    <property type="match status" value="1"/>
</dbReference>
<evidence type="ECO:0000256" key="1">
    <source>
        <dbReference type="ARBA" id="ARBA00022801"/>
    </source>
</evidence>
<dbReference type="GO" id="GO:0006508">
    <property type="term" value="P:proteolysis"/>
    <property type="evidence" value="ECO:0007669"/>
    <property type="project" value="InterPro"/>
</dbReference>
<dbReference type="InterPro" id="IPR029058">
    <property type="entry name" value="AB_hydrolase_fold"/>
</dbReference>
<dbReference type="InterPro" id="IPR002471">
    <property type="entry name" value="Pept_S9_AS"/>
</dbReference>
<accession>A0A7X2D4P7</accession>
<dbReference type="Proteomes" id="UP000434582">
    <property type="component" value="Unassembled WGS sequence"/>
</dbReference>
<proteinExistence type="predicted"/>
<keyword evidence="1" id="KW-0378">Hydrolase</keyword>
<dbReference type="OrthoDB" id="9767239at2"/>